<dbReference type="GO" id="GO:0004527">
    <property type="term" value="F:exonuclease activity"/>
    <property type="evidence" value="ECO:0007669"/>
    <property type="project" value="UniProtKB-KW"/>
</dbReference>
<dbReference type="SUPFAM" id="SSF56219">
    <property type="entry name" value="DNase I-like"/>
    <property type="match status" value="1"/>
</dbReference>
<accession>A0A1M5KMP8</accession>
<organism evidence="2 3">
    <name type="scientific">Bradyrhizobium erythrophlei</name>
    <dbReference type="NCBI Taxonomy" id="1437360"/>
    <lineage>
        <taxon>Bacteria</taxon>
        <taxon>Pseudomonadati</taxon>
        <taxon>Pseudomonadota</taxon>
        <taxon>Alphaproteobacteria</taxon>
        <taxon>Hyphomicrobiales</taxon>
        <taxon>Nitrobacteraceae</taxon>
        <taxon>Bradyrhizobium</taxon>
    </lineage>
</organism>
<evidence type="ECO:0000313" key="3">
    <source>
        <dbReference type="Proteomes" id="UP000190675"/>
    </source>
</evidence>
<sequence>MRLVAWNCAMGFERKLAALSSLRPDIAILCEVACPERLRSQLPVLEGMPIVWVGNKANKGLAVVSFTGSRIELDSSYRSNNQFVAPVHVSGAKSFRLLATWDHNDRTEGLNRRPGPLLRCLVDSADFCSRGDLVVAGDFNNNPRWDKPNGPNNMSVLAQELARRQLVSLYHRGTGEAFGSELRGTYWHYRRSAMPYHIDYLFVPMTWLTDLVSFELGDYDAWCANGLSDHAPLSAEFRDTETYLTPPSRV</sequence>
<dbReference type="InterPro" id="IPR036691">
    <property type="entry name" value="Endo/exonu/phosph_ase_sf"/>
</dbReference>
<dbReference type="Pfam" id="PF03372">
    <property type="entry name" value="Exo_endo_phos"/>
    <property type="match status" value="1"/>
</dbReference>
<keyword evidence="2" id="KW-0540">Nuclease</keyword>
<feature type="domain" description="Endonuclease/exonuclease/phosphatase" evidence="1">
    <location>
        <begin position="5"/>
        <end position="204"/>
    </location>
</feature>
<dbReference type="EMBL" id="LT670818">
    <property type="protein sequence ID" value="SHG54047.1"/>
    <property type="molecule type" value="Genomic_DNA"/>
</dbReference>
<evidence type="ECO:0000259" key="1">
    <source>
        <dbReference type="Pfam" id="PF03372"/>
    </source>
</evidence>
<dbReference type="InterPro" id="IPR005135">
    <property type="entry name" value="Endo/exonuclease/phosphatase"/>
</dbReference>
<name>A0A1M5KMP8_9BRAD</name>
<keyword evidence="2" id="KW-0378">Hydrolase</keyword>
<dbReference type="Gene3D" id="3.60.10.10">
    <property type="entry name" value="Endonuclease/exonuclease/phosphatase"/>
    <property type="match status" value="1"/>
</dbReference>
<protein>
    <submittedName>
        <fullName evidence="2">Exonuclease III</fullName>
    </submittedName>
</protein>
<dbReference type="AlphaFoldDB" id="A0A1M5KMP8"/>
<dbReference type="Proteomes" id="UP000190675">
    <property type="component" value="Chromosome I"/>
</dbReference>
<evidence type="ECO:0000313" key="2">
    <source>
        <dbReference type="EMBL" id="SHG54047.1"/>
    </source>
</evidence>
<reference evidence="2 3" key="1">
    <citation type="submission" date="2016-11" db="EMBL/GenBank/DDBJ databases">
        <authorList>
            <person name="Jaros S."/>
            <person name="Januszkiewicz K."/>
            <person name="Wedrychowicz H."/>
        </authorList>
    </citation>
    <scope>NUCLEOTIDE SEQUENCE [LARGE SCALE GENOMIC DNA]</scope>
    <source>
        <strain evidence="2 3">GAS242</strain>
    </source>
</reference>
<gene>
    <name evidence="2" type="ORF">SAMN05444169_2954</name>
</gene>
<keyword evidence="2" id="KW-0269">Exonuclease</keyword>
<proteinExistence type="predicted"/>